<organism evidence="2">
    <name type="scientific">marine sediment metagenome</name>
    <dbReference type="NCBI Taxonomy" id="412755"/>
    <lineage>
        <taxon>unclassified sequences</taxon>
        <taxon>metagenomes</taxon>
        <taxon>ecological metagenomes</taxon>
    </lineage>
</organism>
<dbReference type="SUPFAM" id="SSF51735">
    <property type="entry name" value="NAD(P)-binding Rossmann-fold domains"/>
    <property type="match status" value="1"/>
</dbReference>
<dbReference type="Pfam" id="PF13561">
    <property type="entry name" value="adh_short_C2"/>
    <property type="match status" value="1"/>
</dbReference>
<dbReference type="Gene3D" id="3.40.50.720">
    <property type="entry name" value="NAD(P)-binding Rossmann-like Domain"/>
    <property type="match status" value="1"/>
</dbReference>
<comment type="similarity">
    <text evidence="1">Belongs to the short-chain dehydrogenases/reductases (SDR) family.</text>
</comment>
<protein>
    <recommendedName>
        <fullName evidence="3">SDR family oxidoreductase</fullName>
    </recommendedName>
</protein>
<reference evidence="2" key="1">
    <citation type="journal article" date="2014" name="Front. Microbiol.">
        <title>High frequency of phylogenetically diverse reductive dehalogenase-homologous genes in deep subseafloor sedimentary metagenomes.</title>
        <authorList>
            <person name="Kawai M."/>
            <person name="Futagami T."/>
            <person name="Toyoda A."/>
            <person name="Takaki Y."/>
            <person name="Nishi S."/>
            <person name="Hori S."/>
            <person name="Arai W."/>
            <person name="Tsubouchi T."/>
            <person name="Morono Y."/>
            <person name="Uchiyama I."/>
            <person name="Ito T."/>
            <person name="Fujiyama A."/>
            <person name="Inagaki F."/>
            <person name="Takami H."/>
        </authorList>
    </citation>
    <scope>NUCLEOTIDE SEQUENCE</scope>
    <source>
        <strain evidence="2">Expedition CK06-06</strain>
    </source>
</reference>
<dbReference type="EMBL" id="BARW01032480">
    <property type="protein sequence ID" value="GAJ13677.1"/>
    <property type="molecule type" value="Genomic_DNA"/>
</dbReference>
<sequence length="116" mass="12151">GGAQIAYCASKFGVIGLTQSMALELAPHNILVNTVCPALTDTDMHSDAFKIQAEREGISAQEARSRMNERVTASVPLGRLGLPADIANMVAFLASKEASFITGQSINVNGGLFTAI</sequence>
<evidence type="ECO:0000313" key="2">
    <source>
        <dbReference type="EMBL" id="GAJ13677.1"/>
    </source>
</evidence>
<evidence type="ECO:0008006" key="3">
    <source>
        <dbReference type="Google" id="ProtNLM"/>
    </source>
</evidence>
<dbReference type="PRINTS" id="PR00081">
    <property type="entry name" value="GDHRDH"/>
</dbReference>
<proteinExistence type="inferred from homology"/>
<dbReference type="PANTHER" id="PTHR42760">
    <property type="entry name" value="SHORT-CHAIN DEHYDROGENASES/REDUCTASES FAMILY MEMBER"/>
    <property type="match status" value="1"/>
</dbReference>
<feature type="non-terminal residue" evidence="2">
    <location>
        <position position="1"/>
    </location>
</feature>
<evidence type="ECO:0000256" key="1">
    <source>
        <dbReference type="ARBA" id="ARBA00006484"/>
    </source>
</evidence>
<accession>X1VA88</accession>
<gene>
    <name evidence="2" type="ORF">S12H4_51400</name>
</gene>
<dbReference type="GO" id="GO:0016616">
    <property type="term" value="F:oxidoreductase activity, acting on the CH-OH group of donors, NAD or NADP as acceptor"/>
    <property type="evidence" value="ECO:0007669"/>
    <property type="project" value="TreeGrafter"/>
</dbReference>
<dbReference type="AlphaFoldDB" id="X1VA88"/>
<comment type="caution">
    <text evidence="2">The sequence shown here is derived from an EMBL/GenBank/DDBJ whole genome shotgun (WGS) entry which is preliminary data.</text>
</comment>
<dbReference type="InterPro" id="IPR002347">
    <property type="entry name" value="SDR_fam"/>
</dbReference>
<name>X1VA88_9ZZZZ</name>
<dbReference type="InterPro" id="IPR036291">
    <property type="entry name" value="NAD(P)-bd_dom_sf"/>
</dbReference>